<dbReference type="HOGENOM" id="CLU_1266943_0_0_1"/>
<keyword evidence="4" id="KW-1185">Reference proteome</keyword>
<dbReference type="Pfam" id="PF16875">
    <property type="entry name" value="Glyco_hydro_36N"/>
    <property type="match status" value="1"/>
</dbReference>
<evidence type="ECO:0000256" key="1">
    <source>
        <dbReference type="SAM" id="MobiDB-lite"/>
    </source>
</evidence>
<dbReference type="Gene3D" id="2.70.98.60">
    <property type="entry name" value="alpha-galactosidase from lactobacil brevis"/>
    <property type="match status" value="1"/>
</dbReference>
<feature type="domain" description="Glycosyl hydrolase family 36 N-terminal" evidence="2">
    <location>
        <begin position="69"/>
        <end position="175"/>
    </location>
</feature>
<name>X0BNR1_FUSOX</name>
<dbReference type="InterPro" id="IPR031704">
    <property type="entry name" value="Glyco_hydro_36_N"/>
</dbReference>
<gene>
    <name evidence="3" type="ORF">FOQG_11975</name>
</gene>
<accession>X0BNR1</accession>
<dbReference type="InterPro" id="IPR038417">
    <property type="entry name" value="Alpga-gal_N_sf"/>
</dbReference>
<dbReference type="EMBL" id="JH658399">
    <property type="protein sequence ID" value="EXK83815.1"/>
    <property type="molecule type" value="Genomic_DNA"/>
</dbReference>
<proteinExistence type="predicted"/>
<dbReference type="Proteomes" id="UP000030663">
    <property type="component" value="Unassembled WGS sequence"/>
</dbReference>
<protein>
    <recommendedName>
        <fullName evidence="2">Glycosyl hydrolase family 36 N-terminal domain-containing protein</fullName>
    </recommendedName>
</protein>
<feature type="compositionally biased region" description="Polar residues" evidence="1">
    <location>
        <begin position="195"/>
        <end position="205"/>
    </location>
</feature>
<dbReference type="AlphaFoldDB" id="X0BNR1"/>
<feature type="region of interest" description="Disordered" evidence="1">
    <location>
        <begin position="195"/>
        <end position="218"/>
    </location>
</feature>
<organism evidence="3 4">
    <name type="scientific">Fusarium oxysporum f. sp. raphani 54005</name>
    <dbReference type="NCBI Taxonomy" id="1089458"/>
    <lineage>
        <taxon>Eukaryota</taxon>
        <taxon>Fungi</taxon>
        <taxon>Dikarya</taxon>
        <taxon>Ascomycota</taxon>
        <taxon>Pezizomycotina</taxon>
        <taxon>Sordariomycetes</taxon>
        <taxon>Hypocreomycetidae</taxon>
        <taxon>Hypocreales</taxon>
        <taxon>Nectriaceae</taxon>
        <taxon>Fusarium</taxon>
        <taxon>Fusarium oxysporum species complex</taxon>
    </lineage>
</organism>
<evidence type="ECO:0000313" key="3">
    <source>
        <dbReference type="EMBL" id="EXK83815.1"/>
    </source>
</evidence>
<evidence type="ECO:0000313" key="4">
    <source>
        <dbReference type="Proteomes" id="UP000030663"/>
    </source>
</evidence>
<reference evidence="3 4" key="1">
    <citation type="submission" date="2011-11" db="EMBL/GenBank/DDBJ databases">
        <title>The Genome Sequence of Fusarium oxysporum PHW815.</title>
        <authorList>
            <consortium name="The Broad Institute Genome Sequencing Platform"/>
            <person name="Ma L.-J."/>
            <person name="Gale L.R."/>
            <person name="Schwartz D.C."/>
            <person name="Zhou S."/>
            <person name="Corby-Kistler H."/>
            <person name="Young S.K."/>
            <person name="Zeng Q."/>
            <person name="Gargeya S."/>
            <person name="Fitzgerald M."/>
            <person name="Haas B."/>
            <person name="Abouelleil A."/>
            <person name="Alvarado L."/>
            <person name="Arachchi H.M."/>
            <person name="Berlin A."/>
            <person name="Brown A."/>
            <person name="Chapman S.B."/>
            <person name="Chen Z."/>
            <person name="Dunbar C."/>
            <person name="Freedman E."/>
            <person name="Gearin G."/>
            <person name="Goldberg J."/>
            <person name="Griggs A."/>
            <person name="Gujja S."/>
            <person name="Heiman D."/>
            <person name="Howarth C."/>
            <person name="Larson L."/>
            <person name="Lui A."/>
            <person name="MacDonald P.J.P."/>
            <person name="Montmayeur A."/>
            <person name="Murphy C."/>
            <person name="Neiman D."/>
            <person name="Pearson M."/>
            <person name="Priest M."/>
            <person name="Roberts A."/>
            <person name="Saif S."/>
            <person name="Shea T."/>
            <person name="Shenoy N."/>
            <person name="Sisk P."/>
            <person name="Stolte C."/>
            <person name="Sykes S."/>
            <person name="Wortman J."/>
            <person name="Nusbaum C."/>
            <person name="Birren B."/>
        </authorList>
    </citation>
    <scope>NUCLEOTIDE SEQUENCE [LARGE SCALE GENOMIC DNA]</scope>
    <source>
        <strain evidence="3 4">54005</strain>
    </source>
</reference>
<evidence type="ECO:0000259" key="2">
    <source>
        <dbReference type="Pfam" id="PF16875"/>
    </source>
</evidence>
<sequence>MDGFAIIAHSTPTLYFLASGLPHPSSEVREAEQEINASIERGKDGEVVRLSGEGNTNDKTAKSLVGSYLSSRLRYKSHQESQDGDVHRLSIHSEDERAGISVIAHLSVYRDVPVLRSVVTIINESKSSDVIVTQISSLTIGGLTTSSNEWNKDYVLRTPTNSWFREAQWRKHSLPDIGIDKNGICELPDGHSGSQATFSLQNRGQGSEPLHPLHFGTK</sequence>